<reference evidence="2" key="1">
    <citation type="journal article" date="2019" name="Sci. Rep.">
        <title>Draft genome of Tanacetum cinerariifolium, the natural source of mosquito coil.</title>
        <authorList>
            <person name="Yamashiro T."/>
            <person name="Shiraishi A."/>
            <person name="Satake H."/>
            <person name="Nakayama K."/>
        </authorList>
    </citation>
    <scope>NUCLEOTIDE SEQUENCE</scope>
</reference>
<evidence type="ECO:0000256" key="1">
    <source>
        <dbReference type="SAM" id="MobiDB-lite"/>
    </source>
</evidence>
<name>A0A699KY28_TANCI</name>
<protein>
    <submittedName>
        <fullName evidence="2">Uncharacterized protein</fullName>
    </submittedName>
</protein>
<sequence length="154" mass="17402">GIGGSLAVVAAMHSRTHRFEDPYAKTAKRVAVLPDEQRKTAKKETLDNKKQHTQDIVEPSSYSNQPRSKRSNIQKRSVDTSSSHTISKVHNSANEGRKICISEGSVAIAAAHHVTYNIFVDNYRNGERTKPRLNHYPLEFKGLECVFLISHYYH</sequence>
<feature type="region of interest" description="Disordered" evidence="1">
    <location>
        <begin position="36"/>
        <end position="90"/>
    </location>
</feature>
<feature type="compositionally biased region" description="Polar residues" evidence="1">
    <location>
        <begin position="79"/>
        <end position="90"/>
    </location>
</feature>
<evidence type="ECO:0000313" key="2">
    <source>
        <dbReference type="EMBL" id="GFB16678.1"/>
    </source>
</evidence>
<gene>
    <name evidence="2" type="ORF">Tci_688649</name>
</gene>
<dbReference type="EMBL" id="BKCJ010566530">
    <property type="protein sequence ID" value="GFB16678.1"/>
    <property type="molecule type" value="Genomic_DNA"/>
</dbReference>
<feature type="compositionally biased region" description="Basic and acidic residues" evidence="1">
    <location>
        <begin position="36"/>
        <end position="55"/>
    </location>
</feature>
<organism evidence="2">
    <name type="scientific">Tanacetum cinerariifolium</name>
    <name type="common">Dalmatian daisy</name>
    <name type="synonym">Chrysanthemum cinerariifolium</name>
    <dbReference type="NCBI Taxonomy" id="118510"/>
    <lineage>
        <taxon>Eukaryota</taxon>
        <taxon>Viridiplantae</taxon>
        <taxon>Streptophyta</taxon>
        <taxon>Embryophyta</taxon>
        <taxon>Tracheophyta</taxon>
        <taxon>Spermatophyta</taxon>
        <taxon>Magnoliopsida</taxon>
        <taxon>eudicotyledons</taxon>
        <taxon>Gunneridae</taxon>
        <taxon>Pentapetalae</taxon>
        <taxon>asterids</taxon>
        <taxon>campanulids</taxon>
        <taxon>Asterales</taxon>
        <taxon>Asteraceae</taxon>
        <taxon>Asteroideae</taxon>
        <taxon>Anthemideae</taxon>
        <taxon>Anthemidinae</taxon>
        <taxon>Tanacetum</taxon>
    </lineage>
</organism>
<feature type="non-terminal residue" evidence="2">
    <location>
        <position position="1"/>
    </location>
</feature>
<dbReference type="AlphaFoldDB" id="A0A699KY28"/>
<proteinExistence type="predicted"/>
<feature type="non-terminal residue" evidence="2">
    <location>
        <position position="154"/>
    </location>
</feature>
<accession>A0A699KY28</accession>
<comment type="caution">
    <text evidence="2">The sequence shown here is derived from an EMBL/GenBank/DDBJ whole genome shotgun (WGS) entry which is preliminary data.</text>
</comment>